<accession>A0A814F4T4</accession>
<protein>
    <recommendedName>
        <fullName evidence="3">Nudix hydrolase domain-containing protein</fullName>
    </recommendedName>
</protein>
<evidence type="ECO:0000313" key="1">
    <source>
        <dbReference type="EMBL" id="CAF0978112.1"/>
    </source>
</evidence>
<dbReference type="EMBL" id="CAJNOJ010000055">
    <property type="protein sequence ID" value="CAF0978112.1"/>
    <property type="molecule type" value="Genomic_DNA"/>
</dbReference>
<comment type="caution">
    <text evidence="1">The sequence shown here is derived from an EMBL/GenBank/DDBJ whole genome shotgun (WGS) entry which is preliminary data.</text>
</comment>
<dbReference type="SUPFAM" id="SSF55811">
    <property type="entry name" value="Nudix"/>
    <property type="match status" value="1"/>
</dbReference>
<dbReference type="OrthoDB" id="10000717at2759"/>
<sequence length="395" mass="45884">MQLVFADHPVPQTVTKSLFLAGPSPRDIHTIDWRHEAVRCLSDFDGTVFIPIPEHQFYAKSSDERVNSASWTYDGQTSWECECRHIADAIVFWIPRDIKGGMPGFTTNIEFGEDLHSGKIVYGRPDSAEKCRYLDKRMEELQLPIFNSLSDTLRHAMSLLGQGAPRKHGEVYIPLFIWNTHQFQSWYSNLKLAGNRLEKAKILHHAEFKPPKHIFSYILWVKIWIEKEKRYKENEFVFARKDINTVVAYYRIDNDTKIAIIKEFRSSVNNPDGFVYELPGGSAILPTEIDPLLNAKHELEEEVGLVIDDISRFKYLGRRQLVATLSSHQAELYSIELRKEEYEQLLEAEKKMKTFGVNDDTERTYVQLISISQLRDSFLDFSMLGMIYQALYFQS</sequence>
<gene>
    <name evidence="1" type="ORF">EDS130_LOCUS13724</name>
</gene>
<name>A0A814F4T4_ADIRI</name>
<reference evidence="1" key="1">
    <citation type="submission" date="2021-02" db="EMBL/GenBank/DDBJ databases">
        <authorList>
            <person name="Nowell W R."/>
        </authorList>
    </citation>
    <scope>NUCLEOTIDE SEQUENCE</scope>
</reference>
<dbReference type="Proteomes" id="UP000663852">
    <property type="component" value="Unassembled WGS sequence"/>
</dbReference>
<organism evidence="1 2">
    <name type="scientific">Adineta ricciae</name>
    <name type="common">Rotifer</name>
    <dbReference type="NCBI Taxonomy" id="249248"/>
    <lineage>
        <taxon>Eukaryota</taxon>
        <taxon>Metazoa</taxon>
        <taxon>Spiralia</taxon>
        <taxon>Gnathifera</taxon>
        <taxon>Rotifera</taxon>
        <taxon>Eurotatoria</taxon>
        <taxon>Bdelloidea</taxon>
        <taxon>Adinetida</taxon>
        <taxon>Adinetidae</taxon>
        <taxon>Adineta</taxon>
    </lineage>
</organism>
<evidence type="ECO:0000313" key="2">
    <source>
        <dbReference type="Proteomes" id="UP000663852"/>
    </source>
</evidence>
<proteinExistence type="predicted"/>
<evidence type="ECO:0008006" key="3">
    <source>
        <dbReference type="Google" id="ProtNLM"/>
    </source>
</evidence>
<dbReference type="Gene3D" id="3.90.79.10">
    <property type="entry name" value="Nucleoside Triphosphate Pyrophosphohydrolase"/>
    <property type="match status" value="1"/>
</dbReference>
<dbReference type="Gene3D" id="3.40.50.450">
    <property type="match status" value="1"/>
</dbReference>
<dbReference type="AlphaFoldDB" id="A0A814F4T4"/>
<dbReference type="InterPro" id="IPR015797">
    <property type="entry name" value="NUDIX_hydrolase-like_dom_sf"/>
</dbReference>